<evidence type="ECO:0000256" key="2">
    <source>
        <dbReference type="ARBA" id="ARBA00007613"/>
    </source>
</evidence>
<comment type="subcellular location">
    <subcellularLocation>
        <location evidence="1">Cell outer membrane</location>
    </subcellularLocation>
</comment>
<feature type="chain" id="PRO_5046879275" evidence="9">
    <location>
        <begin position="36"/>
        <end position="478"/>
    </location>
</feature>
<organism evidence="10 11">
    <name type="scientific">Sulfitobacter dubius</name>
    <dbReference type="NCBI Taxonomy" id="218673"/>
    <lineage>
        <taxon>Bacteria</taxon>
        <taxon>Pseudomonadati</taxon>
        <taxon>Pseudomonadota</taxon>
        <taxon>Alphaproteobacteria</taxon>
        <taxon>Rhodobacterales</taxon>
        <taxon>Roseobacteraceae</taxon>
        <taxon>Sulfitobacter</taxon>
    </lineage>
</organism>
<dbReference type="SUPFAM" id="SSF56954">
    <property type="entry name" value="Outer membrane efflux proteins (OEP)"/>
    <property type="match status" value="1"/>
</dbReference>
<evidence type="ECO:0000256" key="5">
    <source>
        <dbReference type="ARBA" id="ARBA00022692"/>
    </source>
</evidence>
<evidence type="ECO:0000256" key="8">
    <source>
        <dbReference type="SAM" id="Coils"/>
    </source>
</evidence>
<keyword evidence="8" id="KW-0175">Coiled coil</keyword>
<dbReference type="Proteomes" id="UP000831019">
    <property type="component" value="Chromosome"/>
</dbReference>
<name>A0ABY3ZHB7_9RHOB</name>
<keyword evidence="4" id="KW-1134">Transmembrane beta strand</keyword>
<keyword evidence="11" id="KW-1185">Reference proteome</keyword>
<proteinExistence type="inferred from homology"/>
<evidence type="ECO:0000256" key="6">
    <source>
        <dbReference type="ARBA" id="ARBA00023136"/>
    </source>
</evidence>
<evidence type="ECO:0000256" key="9">
    <source>
        <dbReference type="SAM" id="SignalP"/>
    </source>
</evidence>
<dbReference type="PANTHER" id="PTHR30026:SF22">
    <property type="entry name" value="OUTER MEMBRANE EFFLUX PROTEIN"/>
    <property type="match status" value="1"/>
</dbReference>
<dbReference type="InterPro" id="IPR051906">
    <property type="entry name" value="TolC-like"/>
</dbReference>
<keyword evidence="6" id="KW-0472">Membrane</keyword>
<evidence type="ECO:0000256" key="3">
    <source>
        <dbReference type="ARBA" id="ARBA00022448"/>
    </source>
</evidence>
<dbReference type="Gene3D" id="1.20.1600.10">
    <property type="entry name" value="Outer membrane efflux proteins (OEP)"/>
    <property type="match status" value="1"/>
</dbReference>
<feature type="coiled-coil region" evidence="8">
    <location>
        <begin position="126"/>
        <end position="185"/>
    </location>
</feature>
<evidence type="ECO:0000313" key="11">
    <source>
        <dbReference type="Proteomes" id="UP000831019"/>
    </source>
</evidence>
<dbReference type="EMBL" id="CP085144">
    <property type="protein sequence ID" value="UOA14044.1"/>
    <property type="molecule type" value="Genomic_DNA"/>
</dbReference>
<comment type="similarity">
    <text evidence="2">Belongs to the outer membrane factor (OMF) (TC 1.B.17) family.</text>
</comment>
<dbReference type="InterPro" id="IPR010130">
    <property type="entry name" value="T1SS_OMP_TolC"/>
</dbReference>
<protein>
    <submittedName>
        <fullName evidence="10">Outer membrane efflux protein BepC</fullName>
    </submittedName>
</protein>
<evidence type="ECO:0000256" key="7">
    <source>
        <dbReference type="ARBA" id="ARBA00023237"/>
    </source>
</evidence>
<dbReference type="PANTHER" id="PTHR30026">
    <property type="entry name" value="OUTER MEMBRANE PROTEIN TOLC"/>
    <property type="match status" value="1"/>
</dbReference>
<feature type="signal peptide" evidence="9">
    <location>
        <begin position="1"/>
        <end position="35"/>
    </location>
</feature>
<evidence type="ECO:0000256" key="1">
    <source>
        <dbReference type="ARBA" id="ARBA00004442"/>
    </source>
</evidence>
<reference evidence="11" key="1">
    <citation type="journal article" date="2022" name="Microorganisms">
        <title>Beyond the ABCs#Discovery of Three New Plasmid Types in Rhodobacterales (RepQ, RepY, RepW).</title>
        <authorList>
            <person name="Freese H.M."/>
            <person name="Ringel V."/>
            <person name="Overmann J."/>
            <person name="Petersen J."/>
        </authorList>
    </citation>
    <scope>NUCLEOTIDE SEQUENCE [LARGE SCALE GENOMIC DNA]</scope>
    <source>
        <strain evidence="11">DSM 109990</strain>
    </source>
</reference>
<keyword evidence="5" id="KW-0812">Transmembrane</keyword>
<evidence type="ECO:0000313" key="10">
    <source>
        <dbReference type="EMBL" id="UOA14044.1"/>
    </source>
</evidence>
<dbReference type="Pfam" id="PF02321">
    <property type="entry name" value="OEP"/>
    <property type="match status" value="2"/>
</dbReference>
<keyword evidence="9" id="KW-0732">Signal</keyword>
<dbReference type="InterPro" id="IPR003423">
    <property type="entry name" value="OMP_efflux"/>
</dbReference>
<keyword evidence="7" id="KW-0998">Cell outer membrane</keyword>
<keyword evidence="3" id="KW-0813">Transport</keyword>
<feature type="coiled-coil region" evidence="8">
    <location>
        <begin position="360"/>
        <end position="387"/>
    </location>
</feature>
<sequence length="478" mass="50776">MSAISIRKSLKRFALAVPVSLAVAGAVALPRPASAETLADALVGAYEYSGLLEQNRALLRAADEDVATAKSALKPVLQWAAGLTQSFGTTRTSSLLAAQSTESLKASISLIGQLLIYDFGASAYRIEAAKETVLATRQTLVNLEQQVLLRAVAAYMGVIEASETVELRNNNLRLLTQELRAARDRFDVGEVTRTDVALAEAQLADARSGLAGAEGDLLRAVEEYRNAVGRQPGNLSQPPSLPNVGGNLAAAKGLAVRQHPSIISAQHQVAAADLGVEANEAAMAPRVTLNGQYGLNETFDSDSYTRSGSVGVEVGQTIYQGGALSSAVRSSMAQRDAQRANLHVVRRNVEQEVGNAYAALSSARAQLEASERQIRAARIAFRGVREEATLGARTTLDVLDAEQSLLDAESTRVSARANLYVAAYSVLAATGQLTARDLKLPVQIYDAGAYYNLVKDGPAKYSKEGQALDRVLRALQKD</sequence>
<accession>A0ABY3ZHB7</accession>
<gene>
    <name evidence="10" type="primary">bepC_1</name>
    <name evidence="10" type="ORF">DSM109990_00840</name>
</gene>
<dbReference type="RefSeq" id="WP_243262491.1">
    <property type="nucleotide sequence ID" value="NZ_CP085144.1"/>
</dbReference>
<evidence type="ECO:0000256" key="4">
    <source>
        <dbReference type="ARBA" id="ARBA00022452"/>
    </source>
</evidence>
<dbReference type="NCBIfam" id="TIGR01844">
    <property type="entry name" value="type_I_sec_TolC"/>
    <property type="match status" value="1"/>
</dbReference>